<keyword evidence="1" id="KW-0472">Membrane</keyword>
<feature type="transmembrane region" description="Helical" evidence="1">
    <location>
        <begin position="50"/>
        <end position="77"/>
    </location>
</feature>
<accession>A0A4R6FYP0</accession>
<feature type="transmembrane region" description="Helical" evidence="1">
    <location>
        <begin position="83"/>
        <end position="103"/>
    </location>
</feature>
<comment type="caution">
    <text evidence="2">The sequence shown here is derived from an EMBL/GenBank/DDBJ whole genome shotgun (WGS) entry which is preliminary data.</text>
</comment>
<dbReference type="EMBL" id="SNWD01000001">
    <property type="protein sequence ID" value="TDN86480.1"/>
    <property type="molecule type" value="Genomic_DNA"/>
</dbReference>
<evidence type="ECO:0000256" key="1">
    <source>
        <dbReference type="SAM" id="Phobius"/>
    </source>
</evidence>
<organism evidence="2 3">
    <name type="scientific">Stakelama pacifica</name>
    <dbReference type="NCBI Taxonomy" id="517720"/>
    <lineage>
        <taxon>Bacteria</taxon>
        <taxon>Pseudomonadati</taxon>
        <taxon>Pseudomonadota</taxon>
        <taxon>Alphaproteobacteria</taxon>
        <taxon>Sphingomonadales</taxon>
        <taxon>Sphingomonadaceae</taxon>
        <taxon>Stakelama</taxon>
    </lineage>
</organism>
<evidence type="ECO:0000313" key="2">
    <source>
        <dbReference type="EMBL" id="TDN86480.1"/>
    </source>
</evidence>
<dbReference type="OrthoDB" id="7443341at2"/>
<dbReference type="Proteomes" id="UP000295493">
    <property type="component" value="Unassembled WGS sequence"/>
</dbReference>
<protein>
    <submittedName>
        <fullName evidence="2">Uncharacterized protein</fullName>
    </submittedName>
</protein>
<evidence type="ECO:0000313" key="3">
    <source>
        <dbReference type="Proteomes" id="UP000295493"/>
    </source>
</evidence>
<keyword evidence="3" id="KW-1185">Reference proteome</keyword>
<keyword evidence="1" id="KW-0812">Transmembrane</keyword>
<sequence length="288" mass="32694">MKNEFITEGKFSTIALRLVAARFIHKNEDEGVLEIDRIARGVRSQVAMQYLILWAALMLATSFFLIFALAAITLVFVNEEYGHVAGVIALLQFAIVIGILSYWRSLQYGGLTVGKPQPAIYANPEDPAAQNLERLFTELQKESTPRAFYRSRNGVKRYVDERYFFGALRVALVSKNPELRDMFFPPIGVWFSRELFMEVDVSALIVKAKAKPNAAGVKKTYDYTDAAMSLIEHPAIRELDPNKRGSQMLVKGLLHDWYESNRQTPPGETQLALYAKMILDVIRKNRAR</sequence>
<reference evidence="2 3" key="1">
    <citation type="submission" date="2019-03" db="EMBL/GenBank/DDBJ databases">
        <title>Genomic Encyclopedia of Type Strains, Phase IV (KMG-IV): sequencing the most valuable type-strain genomes for metagenomic binning, comparative biology and taxonomic classification.</title>
        <authorList>
            <person name="Goeker M."/>
        </authorList>
    </citation>
    <scope>NUCLEOTIDE SEQUENCE [LARGE SCALE GENOMIC DNA]</scope>
    <source>
        <strain evidence="2 3">DSM 25059</strain>
    </source>
</reference>
<gene>
    <name evidence="2" type="ORF">EV664_10149</name>
</gene>
<dbReference type="RefSeq" id="WP_133493705.1">
    <property type="nucleotide sequence ID" value="NZ_BMLU01000001.1"/>
</dbReference>
<proteinExistence type="predicted"/>
<dbReference type="AlphaFoldDB" id="A0A4R6FYP0"/>
<name>A0A4R6FYP0_9SPHN</name>
<keyword evidence="1" id="KW-1133">Transmembrane helix</keyword>